<dbReference type="EMBL" id="JAEPRE010000211">
    <property type="protein sequence ID" value="KAG2230294.1"/>
    <property type="molecule type" value="Genomic_DNA"/>
</dbReference>
<dbReference type="PROSITE" id="PS50105">
    <property type="entry name" value="SAM_DOMAIN"/>
    <property type="match status" value="1"/>
</dbReference>
<evidence type="ECO:0000256" key="4">
    <source>
        <dbReference type="SAM" id="MobiDB-lite"/>
    </source>
</evidence>
<evidence type="ECO:0000313" key="6">
    <source>
        <dbReference type="EMBL" id="KAG2230294.1"/>
    </source>
</evidence>
<dbReference type="SUPFAM" id="SSF47769">
    <property type="entry name" value="SAM/Pointed domain"/>
    <property type="match status" value="1"/>
</dbReference>
<keyword evidence="2" id="KW-0963">Cytoplasm</keyword>
<sequence>MNERFSSLLNTDPSSLAPGYTGPLRSLSSDGHRHQRPVSEILKPENFKSAETQVLDKWFEDLQQYESSLESMASASLDPKYKEEVQHVDQWFRYLNEAERTATIYTLLQHSTQVQIRFFITVLQQMTQLAGAMVKAELDASQKLLSVLPYQTGQVHNRSNIGRRNNIDRHSFALGDTEEYDRLFARPTTGDFLTPRFGELPPRLQQHTMFEPTSRPKSVIEGDISSIFSNDWSYGAGLVGHRQSAMASSRPKSADISNWSFGTSVSSKSVREDPWSAISPTVPAFTEPKEDQPFMSNNWQLNNNRPSVILTDDTKGFRRRGMNRIPDQPTSPTKPNQYGQFLNPNRVMDENGYFSDHSDASNRSNGSKKKFVFRKENKNNSDTVDMKLLEDVPAWLRSLRLHKYNPIFETMKWQEMLKMDDEALLGKGVAALGARRKLLKVFDQVKAHCLANVSCSFFSLFI</sequence>
<evidence type="ECO:0000256" key="3">
    <source>
        <dbReference type="ARBA" id="ARBA00022884"/>
    </source>
</evidence>
<keyword evidence="3" id="KW-0694">RNA-binding</keyword>
<dbReference type="SMART" id="SM00454">
    <property type="entry name" value="SAM"/>
    <property type="match status" value="1"/>
</dbReference>
<accession>A0A8H7SH35</accession>
<dbReference type="GO" id="GO:0003729">
    <property type="term" value="F:mRNA binding"/>
    <property type="evidence" value="ECO:0007669"/>
    <property type="project" value="TreeGrafter"/>
</dbReference>
<dbReference type="AlphaFoldDB" id="A0A8H7SH35"/>
<dbReference type="InterPro" id="IPR050897">
    <property type="entry name" value="SMAUG/VTS1_RNA-bind"/>
</dbReference>
<dbReference type="InterPro" id="IPR001660">
    <property type="entry name" value="SAM"/>
</dbReference>
<comment type="subcellular location">
    <subcellularLocation>
        <location evidence="1">Cytoplasm</location>
    </subcellularLocation>
</comment>
<feature type="compositionally biased region" description="Polar residues" evidence="4">
    <location>
        <begin position="328"/>
        <end position="343"/>
    </location>
</feature>
<dbReference type="GO" id="GO:0000289">
    <property type="term" value="P:nuclear-transcribed mRNA poly(A) tail shortening"/>
    <property type="evidence" value="ECO:0007669"/>
    <property type="project" value="TreeGrafter"/>
</dbReference>
<dbReference type="PANTHER" id="PTHR12515">
    <property type="entry name" value="STERILE ALPHA MOTIF DOMAIN CONTAINING PROTEIN 4-RELATED"/>
    <property type="match status" value="1"/>
</dbReference>
<protein>
    <recommendedName>
        <fullName evidence="5">SAM domain-containing protein</fullName>
    </recommendedName>
</protein>
<dbReference type="Pfam" id="PF07647">
    <property type="entry name" value="SAM_2"/>
    <property type="match status" value="1"/>
</dbReference>
<dbReference type="Pfam" id="PF25479">
    <property type="entry name" value="Vts1"/>
    <property type="match status" value="1"/>
</dbReference>
<gene>
    <name evidence="6" type="ORF">INT48_001536</name>
</gene>
<comment type="caution">
    <text evidence="6">The sequence shown here is derived from an EMBL/GenBank/DDBJ whole genome shotgun (WGS) entry which is preliminary data.</text>
</comment>
<dbReference type="InterPro" id="IPR057327">
    <property type="entry name" value="Vts1_dom"/>
</dbReference>
<feature type="region of interest" description="Disordered" evidence="4">
    <location>
        <begin position="1"/>
        <end position="40"/>
    </location>
</feature>
<feature type="region of interest" description="Disordered" evidence="4">
    <location>
        <begin position="321"/>
        <end position="374"/>
    </location>
</feature>
<feature type="compositionally biased region" description="Polar residues" evidence="4">
    <location>
        <begin position="1"/>
        <end position="14"/>
    </location>
</feature>
<evidence type="ECO:0000313" key="7">
    <source>
        <dbReference type="Proteomes" id="UP000613177"/>
    </source>
</evidence>
<dbReference type="Gene3D" id="1.10.150.50">
    <property type="entry name" value="Transcription Factor, Ets-1"/>
    <property type="match status" value="1"/>
</dbReference>
<feature type="domain" description="SAM" evidence="5">
    <location>
        <begin position="387"/>
        <end position="448"/>
    </location>
</feature>
<evidence type="ECO:0000259" key="5">
    <source>
        <dbReference type="PROSITE" id="PS50105"/>
    </source>
</evidence>
<name>A0A8H7SH35_9FUNG</name>
<reference evidence="6" key="1">
    <citation type="submission" date="2021-01" db="EMBL/GenBank/DDBJ databases">
        <title>Metabolic potential, ecology and presence of endohyphal bacteria is reflected in genomic diversity of Mucoromycotina.</title>
        <authorList>
            <person name="Muszewska A."/>
            <person name="Okrasinska A."/>
            <person name="Steczkiewicz K."/>
            <person name="Drgas O."/>
            <person name="Orlowska M."/>
            <person name="Perlinska-Lenart U."/>
            <person name="Aleksandrzak-Piekarczyk T."/>
            <person name="Szatraj K."/>
            <person name="Zielenkiewicz U."/>
            <person name="Pilsyk S."/>
            <person name="Malc E."/>
            <person name="Mieczkowski P."/>
            <person name="Kruszewska J.S."/>
            <person name="Biernat P."/>
            <person name="Pawlowska J."/>
        </authorList>
    </citation>
    <scope>NUCLEOTIDE SEQUENCE</scope>
    <source>
        <strain evidence="6">WA0000018081</strain>
    </source>
</reference>
<dbReference type="Proteomes" id="UP000613177">
    <property type="component" value="Unassembled WGS sequence"/>
</dbReference>
<dbReference type="GO" id="GO:0000932">
    <property type="term" value="C:P-body"/>
    <property type="evidence" value="ECO:0007669"/>
    <property type="project" value="TreeGrafter"/>
</dbReference>
<dbReference type="PANTHER" id="PTHR12515:SF5">
    <property type="entry name" value="PROTEIN SMAUG"/>
    <property type="match status" value="1"/>
</dbReference>
<proteinExistence type="predicted"/>
<dbReference type="InterPro" id="IPR013761">
    <property type="entry name" value="SAM/pointed_sf"/>
</dbReference>
<keyword evidence="7" id="KW-1185">Reference proteome</keyword>
<organism evidence="6 7">
    <name type="scientific">Thamnidium elegans</name>
    <dbReference type="NCBI Taxonomy" id="101142"/>
    <lineage>
        <taxon>Eukaryota</taxon>
        <taxon>Fungi</taxon>
        <taxon>Fungi incertae sedis</taxon>
        <taxon>Mucoromycota</taxon>
        <taxon>Mucoromycotina</taxon>
        <taxon>Mucoromycetes</taxon>
        <taxon>Mucorales</taxon>
        <taxon>Mucorineae</taxon>
        <taxon>Mucoraceae</taxon>
        <taxon>Thamnidium</taxon>
    </lineage>
</organism>
<evidence type="ECO:0000256" key="2">
    <source>
        <dbReference type="ARBA" id="ARBA00022490"/>
    </source>
</evidence>
<evidence type="ECO:0000256" key="1">
    <source>
        <dbReference type="ARBA" id="ARBA00004496"/>
    </source>
</evidence>